<sequence>MFMFKPNVLAMVNKQRSSMAIRQYSKQLPKLSTYTPKRSIFLTPAIRNLQKKSVIPEKAPFRVDLSDKEYKEIFGGQIQPQLVKGFDSESALKIKKSQRPIDCDVKVAYWLFFVASLVFSIIIIGGLTRLTESGLSITEWKPITGAIPPLTQADWEEEFNKYKESPEFKQLNSHMNLDDFKYIFYYEWGHRLLGRAIGIAFVIPMLYFLYNRKYTSRRVNFRLVAMAGLIGLQGFIGWWMVKSGLDEDELLDRKSKPTVSQYRLTTHLTTAFILYLGLLYTGWGILRENKYLKNPQEAIKGIKILQDPRLYKIRNISRLLLVFAFATAMSGGMVAGLDAGLIYNTFPKMGETWFPSSGELFNNHYLHKNDDPRSDKIWRNLLENPVTVQLIHRYMAITTFTMIMASQWYAIKLRKQGILPRSLSKSMHGVAGFAVAQVALGISTLIYIVPIELASLHQGGAILLLTWCALFNFKLGKPRYAILRAVKMLAEKKPQVRAQ</sequence>
<organism evidence="13 14">
    <name type="scientific">Hanseniaspora guilliermondii</name>
    <dbReference type="NCBI Taxonomy" id="56406"/>
    <lineage>
        <taxon>Eukaryota</taxon>
        <taxon>Fungi</taxon>
        <taxon>Dikarya</taxon>
        <taxon>Ascomycota</taxon>
        <taxon>Saccharomycotina</taxon>
        <taxon>Saccharomycetes</taxon>
        <taxon>Saccharomycodales</taxon>
        <taxon>Saccharomycodaceae</taxon>
        <taxon>Hanseniaspora</taxon>
    </lineage>
</organism>
<evidence type="ECO:0000256" key="4">
    <source>
        <dbReference type="ARBA" id="ARBA00022723"/>
    </source>
</evidence>
<dbReference type="Pfam" id="PF02628">
    <property type="entry name" value="COX15-CtaA"/>
    <property type="match status" value="1"/>
</dbReference>
<accession>A0A1L0CIJ2</accession>
<feature type="transmembrane region" description="Helical" evidence="12">
    <location>
        <begin position="430"/>
        <end position="449"/>
    </location>
</feature>
<feature type="transmembrane region" description="Helical" evidence="12">
    <location>
        <begin position="107"/>
        <end position="127"/>
    </location>
</feature>
<dbReference type="Proteomes" id="UP000183365">
    <property type="component" value="Unassembled WGS sequence"/>
</dbReference>
<comment type="subcellular location">
    <subcellularLocation>
        <location evidence="2">Membrane</location>
        <topology evidence="2">Multi-pass membrane protein</topology>
    </subcellularLocation>
</comment>
<dbReference type="HAMAP" id="MF_01665">
    <property type="entry name" value="HemeA_synth_type2"/>
    <property type="match status" value="1"/>
</dbReference>
<dbReference type="GO" id="GO:0005759">
    <property type="term" value="C:mitochondrial matrix"/>
    <property type="evidence" value="ECO:0007669"/>
    <property type="project" value="EnsemblFungi"/>
</dbReference>
<dbReference type="InterPro" id="IPR023754">
    <property type="entry name" value="HemeA_Synthase_type2"/>
</dbReference>
<dbReference type="PANTHER" id="PTHR23289:SF2">
    <property type="entry name" value="CYTOCHROME C OXIDASE ASSEMBLY PROTEIN COX15 HOMOLOG"/>
    <property type="match status" value="1"/>
</dbReference>
<evidence type="ECO:0000256" key="8">
    <source>
        <dbReference type="ARBA" id="ARBA00023133"/>
    </source>
</evidence>
<evidence type="ECO:0000256" key="7">
    <source>
        <dbReference type="ARBA" id="ARBA00023004"/>
    </source>
</evidence>
<dbReference type="AlphaFoldDB" id="A0A1L0CIJ2"/>
<evidence type="ECO:0000256" key="3">
    <source>
        <dbReference type="ARBA" id="ARBA00022692"/>
    </source>
</evidence>
<keyword evidence="9 12" id="KW-0472">Membrane</keyword>
<reference evidence="14" key="1">
    <citation type="submission" date="2016-11" db="EMBL/GenBank/DDBJ databases">
        <authorList>
            <person name="Guldener U."/>
        </authorList>
    </citation>
    <scope>NUCLEOTIDE SEQUENCE [LARGE SCALE GENOMIC DNA]</scope>
</reference>
<keyword evidence="7" id="KW-0408">Iron</keyword>
<gene>
    <name evidence="13" type="ORF">HGUI_00329</name>
</gene>
<feature type="transmembrane region" description="Helical" evidence="12">
    <location>
        <begin position="261"/>
        <end position="286"/>
    </location>
</feature>
<evidence type="ECO:0000256" key="1">
    <source>
        <dbReference type="ARBA" id="ARBA00001970"/>
    </source>
</evidence>
<feature type="transmembrane region" description="Helical" evidence="12">
    <location>
        <begin position="192"/>
        <end position="210"/>
    </location>
</feature>
<dbReference type="InterPro" id="IPR003780">
    <property type="entry name" value="COX15/CtaA_fam"/>
</dbReference>
<evidence type="ECO:0000256" key="6">
    <source>
        <dbReference type="ARBA" id="ARBA00023002"/>
    </source>
</evidence>
<dbReference type="GO" id="GO:0120547">
    <property type="term" value="F:heme A synthase activity"/>
    <property type="evidence" value="ECO:0007669"/>
    <property type="project" value="UniProtKB-EC"/>
</dbReference>
<protein>
    <submittedName>
        <fullName evidence="13">Related to Cytochrome c oxidase assembly protein COX15</fullName>
    </submittedName>
</protein>
<dbReference type="GO" id="GO:0051537">
    <property type="term" value="F:2 iron, 2 sulfur cluster binding"/>
    <property type="evidence" value="ECO:0007669"/>
    <property type="project" value="EnsemblFungi"/>
</dbReference>
<keyword evidence="14" id="KW-1185">Reference proteome</keyword>
<dbReference type="GO" id="GO:0005743">
    <property type="term" value="C:mitochondrial inner membrane"/>
    <property type="evidence" value="ECO:0007669"/>
    <property type="project" value="EnsemblFungi"/>
</dbReference>
<keyword evidence="3 12" id="KW-0812">Transmembrane</keyword>
<dbReference type="GO" id="GO:0006784">
    <property type="term" value="P:heme A biosynthetic process"/>
    <property type="evidence" value="ECO:0007669"/>
    <property type="project" value="EnsemblFungi"/>
</dbReference>
<dbReference type="EMBL" id="FQNF01000004">
    <property type="protein sequence ID" value="SGZ38129.1"/>
    <property type="molecule type" value="Genomic_DNA"/>
</dbReference>
<evidence type="ECO:0000313" key="14">
    <source>
        <dbReference type="Proteomes" id="UP000183365"/>
    </source>
</evidence>
<comment type="cofactor">
    <cofactor evidence="1">
        <name>heme b</name>
        <dbReference type="ChEBI" id="CHEBI:60344"/>
    </cofactor>
</comment>
<evidence type="ECO:0000256" key="5">
    <source>
        <dbReference type="ARBA" id="ARBA00022989"/>
    </source>
</evidence>
<keyword evidence="6" id="KW-0560">Oxidoreductase</keyword>
<feature type="transmembrane region" description="Helical" evidence="12">
    <location>
        <begin position="391"/>
        <end position="410"/>
    </location>
</feature>
<keyword evidence="8" id="KW-0350">Heme biosynthesis</keyword>
<comment type="pathway">
    <text evidence="10">Porphyrin-containing compound metabolism; heme A biosynthesis; heme A from heme O: step 1/1.</text>
</comment>
<dbReference type="OrthoDB" id="3969963at2759"/>
<feature type="transmembrane region" description="Helical" evidence="12">
    <location>
        <begin position="455"/>
        <end position="473"/>
    </location>
</feature>
<feature type="transmembrane region" description="Helical" evidence="12">
    <location>
        <begin position="222"/>
        <end position="241"/>
    </location>
</feature>
<proteinExistence type="inferred from homology"/>
<dbReference type="PANTHER" id="PTHR23289">
    <property type="entry name" value="CYTOCHROME C OXIDASE ASSEMBLY PROTEIN COX15"/>
    <property type="match status" value="1"/>
</dbReference>
<evidence type="ECO:0000256" key="11">
    <source>
        <dbReference type="ARBA" id="ARBA00048044"/>
    </source>
</evidence>
<dbReference type="GO" id="GO:0016653">
    <property type="term" value="F:oxidoreductase activity, acting on NAD(P)H, heme protein as acceptor"/>
    <property type="evidence" value="ECO:0007669"/>
    <property type="project" value="TreeGrafter"/>
</dbReference>
<keyword evidence="5 12" id="KW-1133">Transmembrane helix</keyword>
<name>A0A1L0CIJ2_9ASCO</name>
<evidence type="ECO:0000256" key="10">
    <source>
        <dbReference type="ARBA" id="ARBA00044501"/>
    </source>
</evidence>
<evidence type="ECO:0000256" key="2">
    <source>
        <dbReference type="ARBA" id="ARBA00004141"/>
    </source>
</evidence>
<feature type="transmembrane region" description="Helical" evidence="12">
    <location>
        <begin position="319"/>
        <end position="343"/>
    </location>
</feature>
<comment type="catalytic activity">
    <reaction evidence="11">
        <text>Fe(II)-heme o + 2 A + H2O = Fe(II)-heme a + 2 AH2</text>
        <dbReference type="Rhea" id="RHEA:63388"/>
        <dbReference type="ChEBI" id="CHEBI:13193"/>
        <dbReference type="ChEBI" id="CHEBI:15377"/>
        <dbReference type="ChEBI" id="CHEBI:17499"/>
        <dbReference type="ChEBI" id="CHEBI:60530"/>
        <dbReference type="ChEBI" id="CHEBI:61715"/>
        <dbReference type="EC" id="1.17.99.9"/>
    </reaction>
    <physiologicalReaction direction="left-to-right" evidence="11">
        <dbReference type="Rhea" id="RHEA:63389"/>
    </physiologicalReaction>
</comment>
<dbReference type="VEuPathDB" id="FungiDB:HGUI_00329"/>
<keyword evidence="4" id="KW-0479">Metal-binding</keyword>
<evidence type="ECO:0000256" key="9">
    <source>
        <dbReference type="ARBA" id="ARBA00023136"/>
    </source>
</evidence>
<evidence type="ECO:0000313" key="13">
    <source>
        <dbReference type="EMBL" id="SGZ38129.1"/>
    </source>
</evidence>
<evidence type="ECO:0000256" key="12">
    <source>
        <dbReference type="SAM" id="Phobius"/>
    </source>
</evidence>
<dbReference type="GO" id="GO:0046872">
    <property type="term" value="F:metal ion binding"/>
    <property type="evidence" value="ECO:0007669"/>
    <property type="project" value="UniProtKB-KW"/>
</dbReference>